<evidence type="ECO:0000313" key="2">
    <source>
        <dbReference type="Proteomes" id="UP001152747"/>
    </source>
</evidence>
<evidence type="ECO:0000313" key="1">
    <source>
        <dbReference type="EMBL" id="CAI5450289.1"/>
    </source>
</evidence>
<reference evidence="1" key="1">
    <citation type="submission" date="2022-11" db="EMBL/GenBank/DDBJ databases">
        <authorList>
            <person name="Kikuchi T."/>
        </authorList>
    </citation>
    <scope>NUCLEOTIDE SEQUENCE</scope>
    <source>
        <strain evidence="1">PS1010</strain>
    </source>
</reference>
<protein>
    <submittedName>
        <fullName evidence="1">Uncharacterized protein</fullName>
    </submittedName>
</protein>
<comment type="caution">
    <text evidence="1">The sequence shown here is derived from an EMBL/GenBank/DDBJ whole genome shotgun (WGS) entry which is preliminary data.</text>
</comment>
<gene>
    <name evidence="1" type="ORF">CAMP_LOCUS12926</name>
</gene>
<organism evidence="1 2">
    <name type="scientific">Caenorhabditis angaria</name>
    <dbReference type="NCBI Taxonomy" id="860376"/>
    <lineage>
        <taxon>Eukaryota</taxon>
        <taxon>Metazoa</taxon>
        <taxon>Ecdysozoa</taxon>
        <taxon>Nematoda</taxon>
        <taxon>Chromadorea</taxon>
        <taxon>Rhabditida</taxon>
        <taxon>Rhabditina</taxon>
        <taxon>Rhabditomorpha</taxon>
        <taxon>Rhabditoidea</taxon>
        <taxon>Rhabditidae</taxon>
        <taxon>Peloderinae</taxon>
        <taxon>Caenorhabditis</taxon>
    </lineage>
</organism>
<dbReference type="EMBL" id="CANHGI010000005">
    <property type="protein sequence ID" value="CAI5450289.1"/>
    <property type="molecule type" value="Genomic_DNA"/>
</dbReference>
<name>A0A9P1ISK1_9PELO</name>
<dbReference type="Proteomes" id="UP001152747">
    <property type="component" value="Unassembled WGS sequence"/>
</dbReference>
<accession>A0A9P1ISK1</accession>
<proteinExistence type="predicted"/>
<keyword evidence="2" id="KW-1185">Reference proteome</keyword>
<dbReference type="AlphaFoldDB" id="A0A9P1ISK1"/>
<sequence>MGTRKNCYREEKFKKILDKKPKYRNTRPNILINENTTILDMENVEKCCYERHCLHDCGFGSNYIEDSYFGRKMPDNLPQLIQKYYSFFKVFNKTEIDQLMDDSADDIVIEHWEIKLLELSDNRGKIERKQRFAEERKKRDEDV</sequence>